<dbReference type="SUPFAM" id="SSF82549">
    <property type="entry name" value="DAK1/DegV-like"/>
    <property type="match status" value="1"/>
</dbReference>
<dbReference type="PANTHER" id="PTHR33434">
    <property type="entry name" value="DEGV DOMAIN-CONTAINING PROTEIN DR_1986-RELATED"/>
    <property type="match status" value="1"/>
</dbReference>
<accession>A0A660KUQ2</accession>
<dbReference type="AlphaFoldDB" id="A0A660KUQ2"/>
<keyword evidence="3" id="KW-1185">Reference proteome</keyword>
<dbReference type="Pfam" id="PF02645">
    <property type="entry name" value="DegV"/>
    <property type="match status" value="1"/>
</dbReference>
<dbReference type="InterPro" id="IPR003797">
    <property type="entry name" value="DegV"/>
</dbReference>
<dbReference type="InterPro" id="IPR043168">
    <property type="entry name" value="DegV_C"/>
</dbReference>
<dbReference type="PANTHER" id="PTHR33434:SF2">
    <property type="entry name" value="FATTY ACID-BINDING PROTEIN TM_1468"/>
    <property type="match status" value="1"/>
</dbReference>
<name>A0A660KUQ2_9BACL</name>
<evidence type="ECO:0000256" key="1">
    <source>
        <dbReference type="ARBA" id="ARBA00023121"/>
    </source>
</evidence>
<dbReference type="Gene3D" id="3.40.50.10170">
    <property type="match status" value="1"/>
</dbReference>
<dbReference type="GO" id="GO:0008289">
    <property type="term" value="F:lipid binding"/>
    <property type="evidence" value="ECO:0007669"/>
    <property type="project" value="UniProtKB-KW"/>
</dbReference>
<protein>
    <submittedName>
        <fullName evidence="2">DegV family protein with EDD domain</fullName>
    </submittedName>
</protein>
<dbReference type="EMBL" id="RBIJ01000003">
    <property type="protein sequence ID" value="RKQ84713.1"/>
    <property type="molecule type" value="Genomic_DNA"/>
</dbReference>
<gene>
    <name evidence="2" type="ORF">C7438_1206</name>
</gene>
<keyword evidence="1" id="KW-0446">Lipid-binding</keyword>
<dbReference type="RefSeq" id="WP_170143601.1">
    <property type="nucleotide sequence ID" value="NZ_RBIJ01000003.1"/>
</dbReference>
<reference evidence="2 3" key="1">
    <citation type="submission" date="2018-10" db="EMBL/GenBank/DDBJ databases">
        <title>Genomic Encyclopedia of Type Strains, Phase IV (KMG-IV): sequencing the most valuable type-strain genomes for metagenomic binning, comparative biology and taxonomic classification.</title>
        <authorList>
            <person name="Goeker M."/>
        </authorList>
    </citation>
    <scope>NUCLEOTIDE SEQUENCE [LARGE SCALE GENOMIC DNA]</scope>
    <source>
        <strain evidence="2 3">DSM 22653</strain>
    </source>
</reference>
<evidence type="ECO:0000313" key="3">
    <source>
        <dbReference type="Proteomes" id="UP000267019"/>
    </source>
</evidence>
<dbReference type="PROSITE" id="PS51482">
    <property type="entry name" value="DEGV"/>
    <property type="match status" value="1"/>
</dbReference>
<organism evidence="2 3">
    <name type="scientific">Brockia lithotrophica</name>
    <dbReference type="NCBI Taxonomy" id="933949"/>
    <lineage>
        <taxon>Bacteria</taxon>
        <taxon>Bacillati</taxon>
        <taxon>Bacillota</taxon>
        <taxon>Bacilli</taxon>
        <taxon>Bacillales</taxon>
        <taxon>Bacillales Family X. Incertae Sedis</taxon>
        <taxon>Brockia</taxon>
    </lineage>
</organism>
<sequence>MFRILVDGTIDLPPEFLTASGFTVVPQKVVVDGRELPDVELRGEAFSEVVRKARTFPTTSSPSPYDFYRAYEELYAAAPDVGILALTVSSGVSATYEHAYLAAEEFRASHPDAQIVVVDSKTGSVGLGLLALFADELRQKGASLAEAAAELREAVKRFHLFVYIDTLENLMRSGRIDRFHGRLAGLLQIKPIFLIRDGVFDLFRRVRGRERALAAIAEEVVARIDLGKKRIGIAYADARAEAERFVARLRDRLPQVEFLLTEMGPAIALHGGPGSIVVGFFGRDVVAPPGGEG</sequence>
<comment type="caution">
    <text evidence="2">The sequence shown here is derived from an EMBL/GenBank/DDBJ whole genome shotgun (WGS) entry which is preliminary data.</text>
</comment>
<dbReference type="Gene3D" id="3.30.1180.10">
    <property type="match status" value="1"/>
</dbReference>
<dbReference type="Proteomes" id="UP000267019">
    <property type="component" value="Unassembled WGS sequence"/>
</dbReference>
<dbReference type="NCBIfam" id="TIGR00762">
    <property type="entry name" value="DegV"/>
    <property type="match status" value="1"/>
</dbReference>
<evidence type="ECO:0000313" key="2">
    <source>
        <dbReference type="EMBL" id="RKQ84713.1"/>
    </source>
</evidence>
<proteinExistence type="predicted"/>
<dbReference type="InterPro" id="IPR050270">
    <property type="entry name" value="DegV_domain_contain"/>
</dbReference>